<feature type="region of interest" description="Disordered" evidence="1">
    <location>
        <begin position="1"/>
        <end position="102"/>
    </location>
</feature>
<dbReference type="Proteomes" id="UP000027138">
    <property type="component" value="Unassembled WGS sequence"/>
</dbReference>
<dbReference type="EMBL" id="KK915767">
    <property type="protein sequence ID" value="KDP20578.1"/>
    <property type="molecule type" value="Genomic_DNA"/>
</dbReference>
<feature type="compositionally biased region" description="Basic and acidic residues" evidence="1">
    <location>
        <begin position="90"/>
        <end position="102"/>
    </location>
</feature>
<feature type="compositionally biased region" description="Polar residues" evidence="1">
    <location>
        <begin position="1"/>
        <end position="18"/>
    </location>
</feature>
<accession>A0A067JCV1</accession>
<keyword evidence="3" id="KW-1185">Reference proteome</keyword>
<feature type="compositionally biased region" description="Pro residues" evidence="1">
    <location>
        <begin position="44"/>
        <end position="56"/>
    </location>
</feature>
<evidence type="ECO:0000313" key="2">
    <source>
        <dbReference type="EMBL" id="KDP20578.1"/>
    </source>
</evidence>
<protein>
    <submittedName>
        <fullName evidence="2">Uncharacterized protein</fullName>
    </submittedName>
</protein>
<dbReference type="AlphaFoldDB" id="A0A067JCV1"/>
<evidence type="ECO:0000313" key="3">
    <source>
        <dbReference type="Proteomes" id="UP000027138"/>
    </source>
</evidence>
<sequence>MWHNHQSTEGYQQESQYTPPIGPPQSYPPASTCGGEEHQAPASVPWPPGARKPSPPGNTGQASMPAAGISTRCRPPPRHEPDKHPRHHTPRESEEAAKQKNQ</sequence>
<proteinExistence type="predicted"/>
<organism evidence="2 3">
    <name type="scientific">Jatropha curcas</name>
    <name type="common">Barbados nut</name>
    <dbReference type="NCBI Taxonomy" id="180498"/>
    <lineage>
        <taxon>Eukaryota</taxon>
        <taxon>Viridiplantae</taxon>
        <taxon>Streptophyta</taxon>
        <taxon>Embryophyta</taxon>
        <taxon>Tracheophyta</taxon>
        <taxon>Spermatophyta</taxon>
        <taxon>Magnoliopsida</taxon>
        <taxon>eudicotyledons</taxon>
        <taxon>Gunneridae</taxon>
        <taxon>Pentapetalae</taxon>
        <taxon>rosids</taxon>
        <taxon>fabids</taxon>
        <taxon>Malpighiales</taxon>
        <taxon>Euphorbiaceae</taxon>
        <taxon>Crotonoideae</taxon>
        <taxon>Jatropheae</taxon>
        <taxon>Jatropha</taxon>
    </lineage>
</organism>
<evidence type="ECO:0000256" key="1">
    <source>
        <dbReference type="SAM" id="MobiDB-lite"/>
    </source>
</evidence>
<reference evidence="2 3" key="1">
    <citation type="journal article" date="2014" name="PLoS ONE">
        <title>Global Analysis of Gene Expression Profiles in Physic Nut (Jatropha curcas L.) Seedlings Exposed to Salt Stress.</title>
        <authorList>
            <person name="Zhang L."/>
            <person name="Zhang C."/>
            <person name="Wu P."/>
            <person name="Chen Y."/>
            <person name="Li M."/>
            <person name="Jiang H."/>
            <person name="Wu G."/>
        </authorList>
    </citation>
    <scope>NUCLEOTIDE SEQUENCE [LARGE SCALE GENOMIC DNA]</scope>
    <source>
        <strain evidence="3">cv. GZQX0401</strain>
        <tissue evidence="2">Young leaves</tissue>
    </source>
</reference>
<name>A0A067JCV1_JATCU</name>
<gene>
    <name evidence="2" type="ORF">JCGZ_04225</name>
</gene>